<dbReference type="OrthoDB" id="4708870at2759"/>
<protein>
    <submittedName>
        <fullName evidence="2">Uncharacterized protein</fullName>
    </submittedName>
</protein>
<proteinExistence type="predicted"/>
<evidence type="ECO:0000313" key="2">
    <source>
        <dbReference type="EMBL" id="OCK73978.1"/>
    </source>
</evidence>
<feature type="compositionally biased region" description="Basic and acidic residues" evidence="1">
    <location>
        <begin position="383"/>
        <end position="393"/>
    </location>
</feature>
<feature type="region of interest" description="Disordered" evidence="1">
    <location>
        <begin position="371"/>
        <end position="400"/>
    </location>
</feature>
<sequence>MGGLAFSTPGSDGSPPLKVPRLSSNVYVKLKSEVASILELFYNTVAVPHEAPGKIDHGDIDFLVEGPRYQFNPDDIAKQLKAKRHVKNGPTRSFAIPHPQEEDSFVQVDIHVCSDGHLIWDFFMNSYSDLWHIISVAHRSLGITANDKGLHVRIAGLEERNRKASMIFLTDDPTRTMQFLGLDYAKYNEGFNNEDELFDWVTRGQFFHRELLNERTDKSNDRRRMNTRGMYKRFLEEWMSSNPTAGMGGRKWTRDEVLQEALDAFEKRKQYQETKREYDIQQEEDAFWKRVAETFHLETSQGLILKALKIWVRFDNGRPVMRTEPQLGNEGRAIWTLEMQSNATANSEPGEAEARVLEWIQEHWVDANALEKKRQNAQKRSKARDDLGSKEEAFGLEEEG</sequence>
<accession>A0A8E2DYL8</accession>
<dbReference type="AlphaFoldDB" id="A0A8E2DYL8"/>
<reference evidence="2 3" key="1">
    <citation type="journal article" date="2016" name="Nat. Commun.">
        <title>Ectomycorrhizal ecology is imprinted in the genome of the dominant symbiotic fungus Cenococcum geophilum.</title>
        <authorList>
            <consortium name="DOE Joint Genome Institute"/>
            <person name="Peter M."/>
            <person name="Kohler A."/>
            <person name="Ohm R.A."/>
            <person name="Kuo A."/>
            <person name="Krutzmann J."/>
            <person name="Morin E."/>
            <person name="Arend M."/>
            <person name="Barry K.W."/>
            <person name="Binder M."/>
            <person name="Choi C."/>
            <person name="Clum A."/>
            <person name="Copeland A."/>
            <person name="Grisel N."/>
            <person name="Haridas S."/>
            <person name="Kipfer T."/>
            <person name="LaButti K."/>
            <person name="Lindquist E."/>
            <person name="Lipzen A."/>
            <person name="Maire R."/>
            <person name="Meier B."/>
            <person name="Mihaltcheva S."/>
            <person name="Molinier V."/>
            <person name="Murat C."/>
            <person name="Poggeler S."/>
            <person name="Quandt C.A."/>
            <person name="Sperisen C."/>
            <person name="Tritt A."/>
            <person name="Tisserant E."/>
            <person name="Crous P.W."/>
            <person name="Henrissat B."/>
            <person name="Nehls U."/>
            <person name="Egli S."/>
            <person name="Spatafora J.W."/>
            <person name="Grigoriev I.V."/>
            <person name="Martin F.M."/>
        </authorList>
    </citation>
    <scope>NUCLEOTIDE SEQUENCE [LARGE SCALE GENOMIC DNA]</scope>
    <source>
        <strain evidence="2 3">CBS 459.81</strain>
    </source>
</reference>
<name>A0A8E2DYL8_9PEZI</name>
<organism evidence="2 3">
    <name type="scientific">Lepidopterella palustris CBS 459.81</name>
    <dbReference type="NCBI Taxonomy" id="1314670"/>
    <lineage>
        <taxon>Eukaryota</taxon>
        <taxon>Fungi</taxon>
        <taxon>Dikarya</taxon>
        <taxon>Ascomycota</taxon>
        <taxon>Pezizomycotina</taxon>
        <taxon>Dothideomycetes</taxon>
        <taxon>Pleosporomycetidae</taxon>
        <taxon>Mytilinidiales</taxon>
        <taxon>Argynnaceae</taxon>
        <taxon>Lepidopterella</taxon>
    </lineage>
</organism>
<dbReference type="Proteomes" id="UP000250266">
    <property type="component" value="Unassembled WGS sequence"/>
</dbReference>
<evidence type="ECO:0000256" key="1">
    <source>
        <dbReference type="SAM" id="MobiDB-lite"/>
    </source>
</evidence>
<keyword evidence="3" id="KW-1185">Reference proteome</keyword>
<evidence type="ECO:0000313" key="3">
    <source>
        <dbReference type="Proteomes" id="UP000250266"/>
    </source>
</evidence>
<gene>
    <name evidence="2" type="ORF">K432DRAFT_364152</name>
</gene>
<dbReference type="EMBL" id="KV745599">
    <property type="protein sequence ID" value="OCK73978.1"/>
    <property type="molecule type" value="Genomic_DNA"/>
</dbReference>